<organism evidence="2 3">
    <name type="scientific">Pseudomonas syringae pv. ribicola</name>
    <dbReference type="NCBI Taxonomy" id="55398"/>
    <lineage>
        <taxon>Bacteria</taxon>
        <taxon>Pseudomonadati</taxon>
        <taxon>Pseudomonadota</taxon>
        <taxon>Gammaproteobacteria</taxon>
        <taxon>Pseudomonadales</taxon>
        <taxon>Pseudomonadaceae</taxon>
        <taxon>Pseudomonas</taxon>
    </lineage>
</organism>
<evidence type="ECO:0000313" key="3">
    <source>
        <dbReference type="Proteomes" id="UP000050554"/>
    </source>
</evidence>
<dbReference type="Pfam" id="PF11306">
    <property type="entry name" value="DUF3108"/>
    <property type="match status" value="1"/>
</dbReference>
<evidence type="ECO:0000256" key="1">
    <source>
        <dbReference type="SAM" id="MobiDB-lite"/>
    </source>
</evidence>
<gene>
    <name evidence="2" type="ORF">ALO47_04566</name>
</gene>
<evidence type="ECO:0000313" key="2">
    <source>
        <dbReference type="EMBL" id="KPY46331.1"/>
    </source>
</evidence>
<dbReference type="EMBL" id="LJRF01000123">
    <property type="protein sequence ID" value="KPY46331.1"/>
    <property type="molecule type" value="Genomic_DNA"/>
</dbReference>
<feature type="region of interest" description="Disordered" evidence="1">
    <location>
        <begin position="1"/>
        <end position="22"/>
    </location>
</feature>
<reference evidence="2 3" key="1">
    <citation type="submission" date="2015-09" db="EMBL/GenBank/DDBJ databases">
        <title>Genome announcement of multiple Pseudomonas syringae strains.</title>
        <authorList>
            <person name="Thakur S."/>
            <person name="Wang P.W."/>
            <person name="Gong Y."/>
            <person name="Weir B.S."/>
            <person name="Guttman D.S."/>
        </authorList>
    </citation>
    <scope>NUCLEOTIDE SEQUENCE [LARGE SCALE GENOMIC DNA]</scope>
    <source>
        <strain evidence="2 3">ICMP3882</strain>
    </source>
</reference>
<evidence type="ECO:0008006" key="4">
    <source>
        <dbReference type="Google" id="ProtNLM"/>
    </source>
</evidence>
<accession>A0A0P9ZH47</accession>
<dbReference type="Proteomes" id="UP000050554">
    <property type="component" value="Unassembled WGS sequence"/>
</dbReference>
<dbReference type="InterPro" id="IPR021457">
    <property type="entry name" value="DUF3108"/>
</dbReference>
<name>A0A0P9ZH47_PSESI</name>
<protein>
    <recommendedName>
        <fullName evidence="4">Dehydrogenase</fullName>
    </recommendedName>
</protein>
<sequence length="271" mass="30165">MVRRGPIEPGRRRRVTGWPATPGHRPFDSTLGDIMRRALLFAFALLAIPAVQAADLQPFSASYTADWKQLPMSGTAERSLEAGPNGTWTLNFKASMMIASLSEVSTLKVDKDTLLPQTYSFERSGLGKSKKVDLAFDWNTKFVTGTDRGDAIKLPLNRGILDKSTYQLALQHDVAEGKKSMSYQVVDGDEVDTYDFRVLGSEKVDTKAGQVDAIKVERVRDPTQSKRITVLWFAKDWDYLLVRLQQVETDGKEYNIMLQDGTVNGKAVKGS</sequence>
<comment type="caution">
    <text evidence="2">The sequence shown here is derived from an EMBL/GenBank/DDBJ whole genome shotgun (WGS) entry which is preliminary data.</text>
</comment>
<dbReference type="AlphaFoldDB" id="A0A0P9ZH47"/>
<proteinExistence type="predicted"/>
<feature type="compositionally biased region" description="Basic and acidic residues" evidence="1">
    <location>
        <begin position="1"/>
        <end position="10"/>
    </location>
</feature>
<dbReference type="PATRIC" id="fig|55398.3.peg.1187"/>